<evidence type="ECO:0000256" key="8">
    <source>
        <dbReference type="ARBA" id="ARBA00022840"/>
    </source>
</evidence>
<dbReference type="SMART" id="SM00487">
    <property type="entry name" value="DEXDc"/>
    <property type="match status" value="1"/>
</dbReference>
<dbReference type="CDD" id="cd18800">
    <property type="entry name" value="SF2_C_EcoR124I-like"/>
    <property type="match status" value="1"/>
</dbReference>
<dbReference type="Pfam" id="PF04313">
    <property type="entry name" value="HSDR_N"/>
    <property type="match status" value="1"/>
</dbReference>
<accession>A0ABU5WBN4</accession>
<evidence type="ECO:0000256" key="7">
    <source>
        <dbReference type="ARBA" id="ARBA00022801"/>
    </source>
</evidence>
<protein>
    <recommendedName>
        <fullName evidence="10">Type I restriction enzyme endonuclease subunit</fullName>
        <shortName evidence="10">R protein</shortName>
        <ecNumber evidence="10">3.1.21.3</ecNumber>
    </recommendedName>
</protein>
<dbReference type="Pfam" id="PF22679">
    <property type="entry name" value="T1R_D3-like"/>
    <property type="match status" value="1"/>
</dbReference>
<dbReference type="InterPro" id="IPR014001">
    <property type="entry name" value="Helicase_ATP-bd"/>
</dbReference>
<keyword evidence="8 10" id="KW-0067">ATP-binding</keyword>
<evidence type="ECO:0000259" key="11">
    <source>
        <dbReference type="PROSITE" id="PS51192"/>
    </source>
</evidence>
<comment type="subunit">
    <text evidence="10">The type I restriction/modification system is composed of three polypeptides R, M and S.</text>
</comment>
<dbReference type="InterPro" id="IPR007409">
    <property type="entry name" value="Restrct_endonuc_type1_HsdR_N"/>
</dbReference>
<keyword evidence="14" id="KW-1185">Reference proteome</keyword>
<evidence type="ECO:0000256" key="2">
    <source>
        <dbReference type="ARBA" id="ARBA00008598"/>
    </source>
</evidence>
<evidence type="ECO:0000313" key="14">
    <source>
        <dbReference type="Proteomes" id="UP001304847"/>
    </source>
</evidence>
<dbReference type="Pfam" id="PF18766">
    <property type="entry name" value="SWI2_SNF2"/>
    <property type="match status" value="1"/>
</dbReference>
<keyword evidence="7 10" id="KW-0378">Hydrolase</keyword>
<evidence type="ECO:0000256" key="9">
    <source>
        <dbReference type="ARBA" id="ARBA00023125"/>
    </source>
</evidence>
<dbReference type="NCBIfam" id="TIGR00348">
    <property type="entry name" value="hsdR"/>
    <property type="match status" value="1"/>
</dbReference>
<dbReference type="GO" id="GO:0009035">
    <property type="term" value="F:type I site-specific deoxyribonuclease activity"/>
    <property type="evidence" value="ECO:0007669"/>
    <property type="project" value="UniProtKB-EC"/>
</dbReference>
<keyword evidence="6 13" id="KW-0255">Endonuclease</keyword>
<feature type="domain" description="Helicase C-terminal" evidence="12">
    <location>
        <begin position="540"/>
        <end position="715"/>
    </location>
</feature>
<dbReference type="PANTHER" id="PTHR30195">
    <property type="entry name" value="TYPE I SITE-SPECIFIC DEOXYRIBONUCLEASE PROTEIN SUBUNIT M AND R"/>
    <property type="match status" value="1"/>
</dbReference>
<reference evidence="13 14" key="1">
    <citation type="submission" date="2023-12" db="EMBL/GenBank/DDBJ databases">
        <title>Characterization of antibiotic resistance in Aeromonas spp. in hospital effluent.</title>
        <authorList>
            <person name="Negoseki B.R.S."/>
            <person name="Krul D."/>
            <person name="Siqueira A.C."/>
            <person name="Almeida M."/>
            <person name="Mesa D."/>
            <person name="Conte D."/>
            <person name="Dalla-Costa L.M."/>
        </authorList>
    </citation>
    <scope>NUCLEOTIDE SEQUENCE [LARGE SCALE GENOMIC DNA]</scope>
    <source>
        <strain evidence="13 14">36v</strain>
    </source>
</reference>
<dbReference type="PROSITE" id="PS51194">
    <property type="entry name" value="HELICASE_CTER"/>
    <property type="match status" value="1"/>
</dbReference>
<comment type="similarity">
    <text evidence="2 10">Belongs to the HsdR family.</text>
</comment>
<dbReference type="InterPro" id="IPR027417">
    <property type="entry name" value="P-loop_NTPase"/>
</dbReference>
<dbReference type="SUPFAM" id="SSF52540">
    <property type="entry name" value="P-loop containing nucleoside triphosphate hydrolases"/>
    <property type="match status" value="2"/>
</dbReference>
<keyword evidence="9 10" id="KW-0238">DNA-binding</keyword>
<name>A0ABU5WBN4_AERCA</name>
<dbReference type="Gene3D" id="3.90.1570.50">
    <property type="match status" value="1"/>
</dbReference>
<keyword evidence="4 10" id="KW-0547">Nucleotide-binding</keyword>
<organism evidence="13 14">
    <name type="scientific">Aeromonas caviae</name>
    <name type="common">Aeromonas punctata</name>
    <dbReference type="NCBI Taxonomy" id="648"/>
    <lineage>
        <taxon>Bacteria</taxon>
        <taxon>Pseudomonadati</taxon>
        <taxon>Pseudomonadota</taxon>
        <taxon>Gammaproteobacteria</taxon>
        <taxon>Aeromonadales</taxon>
        <taxon>Aeromonadaceae</taxon>
        <taxon>Aeromonas</taxon>
    </lineage>
</organism>
<evidence type="ECO:0000256" key="6">
    <source>
        <dbReference type="ARBA" id="ARBA00022759"/>
    </source>
</evidence>
<dbReference type="InterPro" id="IPR055180">
    <property type="entry name" value="HsdR_RecA-like_helicase_dom_2"/>
</dbReference>
<evidence type="ECO:0000259" key="12">
    <source>
        <dbReference type="PROSITE" id="PS51194"/>
    </source>
</evidence>
<comment type="function">
    <text evidence="10">Subunit R is required for both nuclease and ATPase activities, but not for modification.</text>
</comment>
<dbReference type="PANTHER" id="PTHR30195:SF15">
    <property type="entry name" value="TYPE I RESTRICTION ENZYME HINDI ENDONUCLEASE SUBUNIT"/>
    <property type="match status" value="1"/>
</dbReference>
<dbReference type="Gene3D" id="3.40.50.300">
    <property type="entry name" value="P-loop containing nucleotide triphosphate hydrolases"/>
    <property type="match status" value="3"/>
</dbReference>
<dbReference type="CDD" id="cd18030">
    <property type="entry name" value="DEXHc_RE_I_HsdR"/>
    <property type="match status" value="1"/>
</dbReference>
<dbReference type="CDD" id="cd22332">
    <property type="entry name" value="HsdR_N"/>
    <property type="match status" value="1"/>
</dbReference>
<comment type="catalytic activity">
    <reaction evidence="1 10">
        <text>Endonucleolytic cleavage of DNA to give random double-stranded fragments with terminal 5'-phosphates, ATP is simultaneously hydrolyzed.</text>
        <dbReference type="EC" id="3.1.21.3"/>
    </reaction>
</comment>
<dbReference type="InterPro" id="IPR021810">
    <property type="entry name" value="T1RH-like_C"/>
</dbReference>
<evidence type="ECO:0000256" key="10">
    <source>
        <dbReference type="RuleBase" id="RU364115"/>
    </source>
</evidence>
<dbReference type="Pfam" id="PF11867">
    <property type="entry name" value="T1RH-like_C"/>
    <property type="match status" value="1"/>
</dbReference>
<dbReference type="InterPro" id="IPR051268">
    <property type="entry name" value="Type-I_R_enzyme_R_subunit"/>
</dbReference>
<dbReference type="RefSeq" id="WP_323580136.1">
    <property type="nucleotide sequence ID" value="NZ_JAYGOJ010000194.1"/>
</dbReference>
<dbReference type="PROSITE" id="PS51192">
    <property type="entry name" value="HELICASE_ATP_BIND_1"/>
    <property type="match status" value="1"/>
</dbReference>
<evidence type="ECO:0000313" key="13">
    <source>
        <dbReference type="EMBL" id="MEA9438333.1"/>
    </source>
</evidence>
<feature type="domain" description="Helicase ATP-binding" evidence="11">
    <location>
        <begin position="281"/>
        <end position="464"/>
    </location>
</feature>
<dbReference type="InterPro" id="IPR001650">
    <property type="entry name" value="Helicase_C-like"/>
</dbReference>
<dbReference type="EC" id="3.1.21.3" evidence="10"/>
<sequence length="1044" mass="117124">MNENDLEDACFTWLSELGYEVLTGDDVSPGGGDQDREHYSDVVLSSRLRAALEKFNPTCTAAEMDEAFNKVAGFSSQSLVDGNKTLYDWLRNGVEVDRMGADGVPTVIRLKVFSSGSDNDFVAVRQFTIHGKKVRRPDVILMVNGIPLVVIELKNPADLNADIEAAYNQIQNYKHDIPKLFQYNLLNIISDGTSAHYGSLTADFERFTPWRLLDGEKVRGKTELELQVMVKGLLNPVTLMDFFFNFVAFGGESGQNTFKIIAQWHQYHGVKKAIERALDALTKRKDGKGGVLWFTQGSGKSLLALFYVMNLREHPEFKNPTVVVVTDRNDLDGQLYDTFALSSWSLRGSPVQAEERAELKEILASTEAGGIVFTTINKFAPEQGKNVVDTLCERSNVIVIADEAHRTQYGFNASMDSKTGVTKYGLAKYMRDALPNAIYLGMTGTPISSDDRDTESVFGTYVDIYDMVDAQEDGAVVPVSYESRIIELSFNEAEKKKLLDEFLATTAGEDEKQQHKTSSRLTRMEELATSENRLKTLADDLVQHWERRKEQMNGKAMIVAISRSAAIKVYDAIVALRPDWADSDIKKGRIKIIMTSSSDDPVHFNPHRTDKRERKSLEKRFKDPNDPLEIVIVRDMWLTGFDAPPVNTLYVDKPMQGHGLMQAIARTNRVWRDKPGGLVVDYIGIGEELKKAIKAYTKDSKSKRPPVDIAGESLKILLDTVDVIRKNFFAGFKYENINDPAVALSLLKPAMEHIISLNPKSDDKGRYKNRNRGVVDYLDTVARLNHAQALSGTQPEAMKIREEIAFFQAVRIGLIKTTRSGAGNGMSKLEREAALRQLVSKGVLVDGVNDIYKTLGLDKPDLSLLDERFLEQIRQMKTKNLAAELLARLVGNKIRDRSKKNALQGKDFAKKLEEAVNKYQNRGITTLEVMEQLIKIAKELNASTAPAGMSDEEYAFYEALTLNQSAEEQLGHNVLRALAMELTDKLRKSATINWQNRTSARAKMMAMVKVLLKSHRYPPDKEKAAIDRILDQAELLADQWAFEV</sequence>
<keyword evidence="5 10" id="KW-0680">Restriction system</keyword>
<dbReference type="Proteomes" id="UP001304847">
    <property type="component" value="Unassembled WGS sequence"/>
</dbReference>
<proteinExistence type="inferred from homology"/>
<dbReference type="EMBL" id="JAYGOJ010000194">
    <property type="protein sequence ID" value="MEA9438333.1"/>
    <property type="molecule type" value="Genomic_DNA"/>
</dbReference>
<dbReference type="InterPro" id="IPR004473">
    <property type="entry name" value="Restrct_endonuc_typeI_HsdR"/>
</dbReference>
<evidence type="ECO:0000256" key="5">
    <source>
        <dbReference type="ARBA" id="ARBA00022747"/>
    </source>
</evidence>
<evidence type="ECO:0000256" key="3">
    <source>
        <dbReference type="ARBA" id="ARBA00022722"/>
    </source>
</evidence>
<keyword evidence="3" id="KW-0540">Nuclease</keyword>
<comment type="caution">
    <text evidence="13">The sequence shown here is derived from an EMBL/GenBank/DDBJ whole genome shotgun (WGS) entry which is preliminary data.</text>
</comment>
<evidence type="ECO:0000256" key="1">
    <source>
        <dbReference type="ARBA" id="ARBA00000851"/>
    </source>
</evidence>
<evidence type="ECO:0000256" key="4">
    <source>
        <dbReference type="ARBA" id="ARBA00022741"/>
    </source>
</evidence>
<gene>
    <name evidence="13" type="ORF">VCX44_21635</name>
</gene>
<dbReference type="InterPro" id="IPR040980">
    <property type="entry name" value="SWI2_SNF2"/>
</dbReference>